<dbReference type="InterPro" id="IPR000182">
    <property type="entry name" value="GNAT_dom"/>
</dbReference>
<reference evidence="2 3" key="1">
    <citation type="submission" date="2011-01" db="EMBL/GenBank/DDBJ databases">
        <authorList>
            <person name="Weinstock G."/>
            <person name="Sodergren E."/>
            <person name="Clifton S."/>
            <person name="Fulton L."/>
            <person name="Fulton B."/>
            <person name="Courtney L."/>
            <person name="Fronick C."/>
            <person name="Harrison M."/>
            <person name="Strong C."/>
            <person name="Farmer C."/>
            <person name="Delahaunty K."/>
            <person name="Markovic C."/>
            <person name="Hall O."/>
            <person name="Minx P."/>
            <person name="Tomlinson C."/>
            <person name="Mitreva M."/>
            <person name="Hou S."/>
            <person name="Chen J."/>
            <person name="Wollam A."/>
            <person name="Pepin K.H."/>
            <person name="Johnson M."/>
            <person name="Bhonagiri V."/>
            <person name="Zhang X."/>
            <person name="Suruliraj S."/>
            <person name="Warren W."/>
            <person name="Chinwalla A."/>
            <person name="Mardis E.R."/>
            <person name="Wilson R.K."/>
        </authorList>
    </citation>
    <scope>NUCLEOTIDE SEQUENCE [LARGE SCALE GENOMIC DNA]</scope>
    <source>
        <strain evidence="3">DSM 22608 / JCM 16073 / KCTC 15190 / YIT 12066</strain>
    </source>
</reference>
<dbReference type="Gene3D" id="3.40.630.30">
    <property type="match status" value="1"/>
</dbReference>
<keyword evidence="3" id="KW-1185">Reference proteome</keyword>
<dbReference type="STRING" id="762983.HMPREF9444_01947"/>
<feature type="domain" description="N-acetyltransferase" evidence="1">
    <location>
        <begin position="2"/>
        <end position="150"/>
    </location>
</feature>
<gene>
    <name evidence="2" type="ORF">HMPREF9444_01947</name>
</gene>
<dbReference type="PROSITE" id="PS51186">
    <property type="entry name" value="GNAT"/>
    <property type="match status" value="1"/>
</dbReference>
<dbReference type="AlphaFoldDB" id="E8LMF9"/>
<comment type="caution">
    <text evidence="2">The sequence shown here is derived from an EMBL/GenBank/DDBJ whole genome shotgun (WGS) entry which is preliminary data.</text>
</comment>
<name>E8LMF9_SUCHY</name>
<dbReference type="OrthoDB" id="9796919at2"/>
<sequence>MIEIVDVTDNDLVDMARIESASIVHESRSDGYAPSIEELISLWGNRFLFKSHKAYLLKENGAAKGMMGMQLPLKKGIITALYIDPQFFRMGYGKLLVAKAEQVVVANGGNSLVVEVQKHNFRAQEFYKRLQFVETKVKFTHLIELKKELV</sequence>
<dbReference type="Pfam" id="PF00583">
    <property type="entry name" value="Acetyltransf_1"/>
    <property type="match status" value="1"/>
</dbReference>
<evidence type="ECO:0000313" key="3">
    <source>
        <dbReference type="Proteomes" id="UP000018458"/>
    </source>
</evidence>
<dbReference type="InterPro" id="IPR016181">
    <property type="entry name" value="Acyl_CoA_acyltransferase"/>
</dbReference>
<dbReference type="RefSeq" id="WP_009144097.1">
    <property type="nucleotide sequence ID" value="NZ_GL831060.1"/>
</dbReference>
<dbReference type="SUPFAM" id="SSF55729">
    <property type="entry name" value="Acyl-CoA N-acyltransferases (Nat)"/>
    <property type="match status" value="1"/>
</dbReference>
<protein>
    <submittedName>
        <fullName evidence="2">Acetyltransferase, GNAT family</fullName>
    </submittedName>
</protein>
<dbReference type="GO" id="GO:0016747">
    <property type="term" value="F:acyltransferase activity, transferring groups other than amino-acyl groups"/>
    <property type="evidence" value="ECO:0007669"/>
    <property type="project" value="InterPro"/>
</dbReference>
<evidence type="ECO:0000259" key="1">
    <source>
        <dbReference type="PROSITE" id="PS51186"/>
    </source>
</evidence>
<dbReference type="Proteomes" id="UP000018458">
    <property type="component" value="Unassembled WGS sequence"/>
</dbReference>
<dbReference type="CDD" id="cd04301">
    <property type="entry name" value="NAT_SF"/>
    <property type="match status" value="1"/>
</dbReference>
<organism evidence="2 3">
    <name type="scientific">Succinatimonas hippei (strain DSM 22608 / JCM 16073 / KCTC 15190 / YIT 12066)</name>
    <dbReference type="NCBI Taxonomy" id="762983"/>
    <lineage>
        <taxon>Bacteria</taxon>
        <taxon>Pseudomonadati</taxon>
        <taxon>Pseudomonadota</taxon>
        <taxon>Gammaproteobacteria</taxon>
        <taxon>Aeromonadales</taxon>
        <taxon>Succinivibrionaceae</taxon>
        <taxon>Succinatimonas</taxon>
    </lineage>
</organism>
<proteinExistence type="predicted"/>
<keyword evidence="2" id="KW-0808">Transferase</keyword>
<evidence type="ECO:0000313" key="2">
    <source>
        <dbReference type="EMBL" id="EFY06324.1"/>
    </source>
</evidence>
<dbReference type="EMBL" id="AEVO01000134">
    <property type="protein sequence ID" value="EFY06324.1"/>
    <property type="molecule type" value="Genomic_DNA"/>
</dbReference>
<accession>E8LMF9</accession>
<dbReference type="HOGENOM" id="CLU_1739581_0_0_6"/>